<evidence type="ECO:0000313" key="2">
    <source>
        <dbReference type="EMBL" id="CAB4648243.1"/>
    </source>
</evidence>
<gene>
    <name evidence="2" type="ORF">UFOPK2214_00398</name>
</gene>
<evidence type="ECO:0000256" key="1">
    <source>
        <dbReference type="SAM" id="Phobius"/>
    </source>
</evidence>
<dbReference type="AlphaFoldDB" id="A0A6J6KIH8"/>
<dbReference type="EMBL" id="CAEZWJ010000008">
    <property type="protein sequence ID" value="CAB4648243.1"/>
    <property type="molecule type" value="Genomic_DNA"/>
</dbReference>
<name>A0A6J6KIH8_9ZZZZ</name>
<keyword evidence="1" id="KW-0472">Membrane</keyword>
<keyword evidence="1" id="KW-1133">Transmembrane helix</keyword>
<keyword evidence="1" id="KW-0812">Transmembrane</keyword>
<organism evidence="2">
    <name type="scientific">freshwater metagenome</name>
    <dbReference type="NCBI Taxonomy" id="449393"/>
    <lineage>
        <taxon>unclassified sequences</taxon>
        <taxon>metagenomes</taxon>
        <taxon>ecological metagenomes</taxon>
    </lineage>
</organism>
<protein>
    <submittedName>
        <fullName evidence="2">Unannotated protein</fullName>
    </submittedName>
</protein>
<feature type="transmembrane region" description="Helical" evidence="1">
    <location>
        <begin position="162"/>
        <end position="180"/>
    </location>
</feature>
<accession>A0A6J6KIH8</accession>
<sequence>MGNRRNIQAIWMLLERIDAGLITRDPGTARSAEAYDGLRKQLNQASKNRRIHVSHLLSLSDSIDRGAEYQLVKDRVADFLAELGVSHSSDLSRPDFFEIKGGSGDFLECLVPAIVETMDDGTVSLVRLGVAERTANPAFTPYKPSVSDHGSDDEPESRGVKIAVGITIAIVGFFLGWVIAANTQDTSSSGSNERPALIVEIG</sequence>
<proteinExistence type="predicted"/>
<reference evidence="2" key="1">
    <citation type="submission" date="2020-05" db="EMBL/GenBank/DDBJ databases">
        <authorList>
            <person name="Chiriac C."/>
            <person name="Salcher M."/>
            <person name="Ghai R."/>
            <person name="Kavagutti S V."/>
        </authorList>
    </citation>
    <scope>NUCLEOTIDE SEQUENCE</scope>
</reference>